<proteinExistence type="predicted"/>
<keyword evidence="2" id="KW-1185">Reference proteome</keyword>
<gene>
    <name evidence="1" type="ORF">J2S11_001552</name>
</gene>
<name>A0ABT9VXD5_9BACI</name>
<evidence type="ECO:0000313" key="1">
    <source>
        <dbReference type="EMBL" id="MDQ0165651.1"/>
    </source>
</evidence>
<sequence length="49" mass="5590">MLIVCMIQVGLMGKGKAFLVMPDFVIHLVKNTHVHEYLFLTLVDTRAFV</sequence>
<dbReference type="Proteomes" id="UP001235840">
    <property type="component" value="Unassembled WGS sequence"/>
</dbReference>
<evidence type="ECO:0000313" key="2">
    <source>
        <dbReference type="Proteomes" id="UP001235840"/>
    </source>
</evidence>
<organism evidence="1 2">
    <name type="scientific">Caldalkalibacillus horti</name>
    <dbReference type="NCBI Taxonomy" id="77523"/>
    <lineage>
        <taxon>Bacteria</taxon>
        <taxon>Bacillati</taxon>
        <taxon>Bacillota</taxon>
        <taxon>Bacilli</taxon>
        <taxon>Bacillales</taxon>
        <taxon>Bacillaceae</taxon>
        <taxon>Caldalkalibacillus</taxon>
    </lineage>
</organism>
<reference evidence="1 2" key="1">
    <citation type="submission" date="2023-07" db="EMBL/GenBank/DDBJ databases">
        <title>Genomic Encyclopedia of Type Strains, Phase IV (KMG-IV): sequencing the most valuable type-strain genomes for metagenomic binning, comparative biology and taxonomic classification.</title>
        <authorList>
            <person name="Goeker M."/>
        </authorList>
    </citation>
    <scope>NUCLEOTIDE SEQUENCE [LARGE SCALE GENOMIC DNA]</scope>
    <source>
        <strain evidence="1 2">DSM 12751</strain>
    </source>
</reference>
<comment type="caution">
    <text evidence="1">The sequence shown here is derived from an EMBL/GenBank/DDBJ whole genome shotgun (WGS) entry which is preliminary data.</text>
</comment>
<protein>
    <submittedName>
        <fullName evidence="1">Uncharacterized protein</fullName>
    </submittedName>
</protein>
<dbReference type="EMBL" id="JAUSTY010000005">
    <property type="protein sequence ID" value="MDQ0165651.1"/>
    <property type="molecule type" value="Genomic_DNA"/>
</dbReference>
<accession>A0ABT9VXD5</accession>